<dbReference type="EMBL" id="JACAGJ010000003">
    <property type="protein sequence ID" value="MDM1072192.1"/>
    <property type="molecule type" value="Genomic_DNA"/>
</dbReference>
<evidence type="ECO:0000256" key="1">
    <source>
        <dbReference type="SAM" id="Phobius"/>
    </source>
</evidence>
<gene>
    <name evidence="2" type="ORF">HX001_06745</name>
</gene>
<accession>A0AAJ1QE14</accession>
<keyword evidence="1" id="KW-1133">Transmembrane helix</keyword>
<name>A0AAJ1QE14_9FLAO</name>
<evidence type="ECO:0000313" key="3">
    <source>
        <dbReference type="Proteomes" id="UP001170959"/>
    </source>
</evidence>
<feature type="transmembrane region" description="Helical" evidence="1">
    <location>
        <begin position="22"/>
        <end position="44"/>
    </location>
</feature>
<dbReference type="AlphaFoldDB" id="A0AAJ1QE14"/>
<proteinExistence type="predicted"/>
<keyword evidence="1" id="KW-0472">Membrane</keyword>
<keyword evidence="1" id="KW-0812">Transmembrane</keyword>
<organism evidence="2 3">
    <name type="scientific">Empedobacter brevis</name>
    <dbReference type="NCBI Taxonomy" id="247"/>
    <lineage>
        <taxon>Bacteria</taxon>
        <taxon>Pseudomonadati</taxon>
        <taxon>Bacteroidota</taxon>
        <taxon>Flavobacteriia</taxon>
        <taxon>Flavobacteriales</taxon>
        <taxon>Weeksellaceae</taxon>
        <taxon>Empedobacter</taxon>
    </lineage>
</organism>
<sequence>MPKILILYVYPVDLASEAVSFIIPWLPVGATTPLLIAFLTFICIEESKELKALLTTHPETFLPPPKIEAALVSNLPFLKLVSILLPFLLFLQEKH</sequence>
<protein>
    <submittedName>
        <fullName evidence="2">Uncharacterized protein</fullName>
    </submittedName>
</protein>
<comment type="caution">
    <text evidence="2">The sequence shown here is derived from an EMBL/GenBank/DDBJ whole genome shotgun (WGS) entry which is preliminary data.</text>
</comment>
<evidence type="ECO:0000313" key="2">
    <source>
        <dbReference type="EMBL" id="MDM1072192.1"/>
    </source>
</evidence>
<reference evidence="2" key="2">
    <citation type="journal article" date="2022" name="Sci. Total Environ.">
        <title>Prevalence, transmission, and molecular epidemiology of tet(X)-positive bacteria among humans, animals, and environmental niches in China: An epidemiological, and genomic-based study.</title>
        <authorList>
            <person name="Dong N."/>
            <person name="Zeng Y."/>
            <person name="Cai C."/>
            <person name="Sun C."/>
            <person name="Lu J."/>
            <person name="Liu C."/>
            <person name="Zhou H."/>
            <person name="Sun Q."/>
            <person name="Shu L."/>
            <person name="Wang H."/>
            <person name="Wang Y."/>
            <person name="Wang S."/>
            <person name="Wu C."/>
            <person name="Chan E.W."/>
            <person name="Chen G."/>
            <person name="Shen Z."/>
            <person name="Chen S."/>
            <person name="Zhang R."/>
        </authorList>
    </citation>
    <scope>NUCLEOTIDE SEQUENCE</scope>
    <source>
        <strain evidence="2">R655-4</strain>
    </source>
</reference>
<feature type="transmembrane region" description="Helical" evidence="1">
    <location>
        <begin position="71"/>
        <end position="91"/>
    </location>
</feature>
<dbReference type="Proteomes" id="UP001170959">
    <property type="component" value="Unassembled WGS sequence"/>
</dbReference>
<reference evidence="2" key="1">
    <citation type="submission" date="2020-06" db="EMBL/GenBank/DDBJ databases">
        <authorList>
            <person name="Dong N."/>
        </authorList>
    </citation>
    <scope>NUCLEOTIDE SEQUENCE</scope>
    <source>
        <strain evidence="2">R655-4</strain>
    </source>
</reference>
<dbReference type="RefSeq" id="WP_159154860.1">
    <property type="nucleotide sequence ID" value="NZ_CP013210.1"/>
</dbReference>